<keyword evidence="4" id="KW-1185">Reference proteome</keyword>
<proteinExistence type="predicted"/>
<comment type="caution">
    <text evidence="3">The sequence shown here is derived from an EMBL/GenBank/DDBJ whole genome shotgun (WGS) entry which is preliminary data.</text>
</comment>
<name>A0A8H4VFR6_9HYPO</name>
<protein>
    <submittedName>
        <fullName evidence="3">Cell wall protein SED1</fullName>
    </submittedName>
</protein>
<feature type="signal peptide" evidence="2">
    <location>
        <begin position="1"/>
        <end position="17"/>
    </location>
</feature>
<evidence type="ECO:0000313" key="3">
    <source>
        <dbReference type="EMBL" id="KAF4592512.1"/>
    </source>
</evidence>
<dbReference type="PANTHER" id="PTHR35523:SF1">
    <property type="entry name" value="CELL WALL PROTEIN SED1"/>
    <property type="match status" value="1"/>
</dbReference>
<dbReference type="AlphaFoldDB" id="A0A8H4VFR6"/>
<feature type="compositionally biased region" description="Polar residues" evidence="1">
    <location>
        <begin position="90"/>
        <end position="99"/>
    </location>
</feature>
<keyword evidence="2" id="KW-0732">Signal</keyword>
<dbReference type="InterPro" id="IPR038843">
    <property type="entry name" value="Sed1/Spi1"/>
</dbReference>
<reference evidence="3 4" key="1">
    <citation type="journal article" date="2020" name="G3 (Bethesda)">
        <title>Genetic Underpinnings of Host Manipulation by Ophiocordyceps as Revealed by Comparative Transcriptomics.</title>
        <authorList>
            <person name="Will I."/>
            <person name="Das B."/>
            <person name="Trinh T."/>
            <person name="Brachmann A."/>
            <person name="Ohm R.A."/>
            <person name="de Bekker C."/>
        </authorList>
    </citation>
    <scope>NUCLEOTIDE SEQUENCE [LARGE SCALE GENOMIC DNA]</scope>
    <source>
        <strain evidence="3 4">EC05</strain>
    </source>
</reference>
<evidence type="ECO:0000256" key="1">
    <source>
        <dbReference type="SAM" id="MobiDB-lite"/>
    </source>
</evidence>
<accession>A0A8H4VFR6</accession>
<gene>
    <name evidence="3" type="ORF">GQ602_002811</name>
</gene>
<dbReference type="EMBL" id="JAACLJ010000002">
    <property type="protein sequence ID" value="KAF4592512.1"/>
    <property type="molecule type" value="Genomic_DNA"/>
</dbReference>
<sequence length="160" mass="17005">MFAKTVLVAAFAGLVSSQYTSAATYGTSSYNPGPVPTTTKVVDQYVTYCPVPTMVTMNEKVYTVTKPTTLTITDCPCTVTEPCYTCAPDTYSSPQPTGNSYGGGKKDDSKPEYKPEYKPETTPYKPDNKKPVEVAGADARHIAYGLAMAAAGVVGYVALL</sequence>
<dbReference type="PANTHER" id="PTHR35523">
    <property type="entry name" value="CELL WALL PROTEIN SED1"/>
    <property type="match status" value="1"/>
</dbReference>
<organism evidence="3 4">
    <name type="scientific">Ophiocordyceps camponoti-floridani</name>
    <dbReference type="NCBI Taxonomy" id="2030778"/>
    <lineage>
        <taxon>Eukaryota</taxon>
        <taxon>Fungi</taxon>
        <taxon>Dikarya</taxon>
        <taxon>Ascomycota</taxon>
        <taxon>Pezizomycotina</taxon>
        <taxon>Sordariomycetes</taxon>
        <taxon>Hypocreomycetidae</taxon>
        <taxon>Hypocreales</taxon>
        <taxon>Ophiocordycipitaceae</taxon>
        <taxon>Ophiocordyceps</taxon>
    </lineage>
</organism>
<feature type="chain" id="PRO_5034964552" evidence="2">
    <location>
        <begin position="18"/>
        <end position="160"/>
    </location>
</feature>
<feature type="region of interest" description="Disordered" evidence="1">
    <location>
        <begin position="88"/>
        <end position="132"/>
    </location>
</feature>
<evidence type="ECO:0000256" key="2">
    <source>
        <dbReference type="SAM" id="SignalP"/>
    </source>
</evidence>
<feature type="compositionally biased region" description="Basic and acidic residues" evidence="1">
    <location>
        <begin position="104"/>
        <end position="119"/>
    </location>
</feature>
<dbReference type="Proteomes" id="UP000562929">
    <property type="component" value="Unassembled WGS sequence"/>
</dbReference>
<dbReference type="GO" id="GO:0031505">
    <property type="term" value="P:fungal-type cell wall organization"/>
    <property type="evidence" value="ECO:0007669"/>
    <property type="project" value="InterPro"/>
</dbReference>
<dbReference type="OrthoDB" id="4926264at2759"/>
<dbReference type="GO" id="GO:0009277">
    <property type="term" value="C:fungal-type cell wall"/>
    <property type="evidence" value="ECO:0007669"/>
    <property type="project" value="TreeGrafter"/>
</dbReference>
<dbReference type="GO" id="GO:0005199">
    <property type="term" value="F:structural constituent of cell wall"/>
    <property type="evidence" value="ECO:0007669"/>
    <property type="project" value="InterPro"/>
</dbReference>
<evidence type="ECO:0000313" key="4">
    <source>
        <dbReference type="Proteomes" id="UP000562929"/>
    </source>
</evidence>